<sequence length="204" mass="23199">MPDGSTLGGDYGDLPAFGSPIGGRSFPALVLNADFRPLSYFPLSIWSWQDAVKAVFLDRVSVLNEYETEVHSTSLTMRLPSVIALKEYIPAARRPAFTRFNVFLRDRFECQYCGADRPAPDLTFDHVIPRSRGGRTTWENVVAACGPCNLRKGSKLPREIGMHPRQVPRQPTSWELQENGRAFPPNHLHESWRDYLYWDSELES</sequence>
<dbReference type="Pfam" id="PF14279">
    <property type="entry name" value="HNH_5"/>
    <property type="match status" value="1"/>
</dbReference>
<dbReference type="RefSeq" id="WP_408906145.1">
    <property type="nucleotide sequence ID" value="NZ_FQZF01000026.1"/>
</dbReference>
<dbReference type="GO" id="GO:0004519">
    <property type="term" value="F:endonuclease activity"/>
    <property type="evidence" value="ECO:0007669"/>
    <property type="project" value="UniProtKB-KW"/>
</dbReference>
<dbReference type="InterPro" id="IPR029471">
    <property type="entry name" value="HNH_5"/>
</dbReference>
<dbReference type="InterPro" id="IPR052892">
    <property type="entry name" value="NA-targeting_endonuclease"/>
</dbReference>
<feature type="domain" description="HNH nuclease" evidence="1">
    <location>
        <begin position="97"/>
        <end position="150"/>
    </location>
</feature>
<dbReference type="AlphaFoldDB" id="A0A1M6NLZ0"/>
<organism evidence="2 3">
    <name type="scientific">Muricoccus roseus</name>
    <dbReference type="NCBI Taxonomy" id="198092"/>
    <lineage>
        <taxon>Bacteria</taxon>
        <taxon>Pseudomonadati</taxon>
        <taxon>Pseudomonadota</taxon>
        <taxon>Alphaproteobacteria</taxon>
        <taxon>Acetobacterales</taxon>
        <taxon>Roseomonadaceae</taxon>
        <taxon>Muricoccus</taxon>
    </lineage>
</organism>
<evidence type="ECO:0000313" key="2">
    <source>
        <dbReference type="EMBL" id="SHJ96729.1"/>
    </source>
</evidence>
<evidence type="ECO:0000313" key="3">
    <source>
        <dbReference type="Proteomes" id="UP000184387"/>
    </source>
</evidence>
<accession>A0A1M6NLZ0</accession>
<dbReference type="EMBL" id="FQZF01000026">
    <property type="protein sequence ID" value="SHJ96729.1"/>
    <property type="molecule type" value="Genomic_DNA"/>
</dbReference>
<evidence type="ECO:0000259" key="1">
    <source>
        <dbReference type="SMART" id="SM00507"/>
    </source>
</evidence>
<gene>
    <name evidence="2" type="ORF">SAMN02745194_03851</name>
</gene>
<dbReference type="SMART" id="SM00507">
    <property type="entry name" value="HNHc"/>
    <property type="match status" value="1"/>
</dbReference>
<dbReference type="InterPro" id="IPR003615">
    <property type="entry name" value="HNH_nuc"/>
</dbReference>
<name>A0A1M6NLZ0_9PROT</name>
<proteinExistence type="predicted"/>
<dbReference type="PANTHER" id="PTHR33877:SF2">
    <property type="entry name" value="OS07G0170200 PROTEIN"/>
    <property type="match status" value="1"/>
</dbReference>
<keyword evidence="2" id="KW-0255">Endonuclease</keyword>
<protein>
    <submittedName>
        <fullName evidence="2">5-methylcytosine-specific restriction endonuclease McrA</fullName>
    </submittedName>
</protein>
<dbReference type="PANTHER" id="PTHR33877">
    <property type="entry name" value="SLL1193 PROTEIN"/>
    <property type="match status" value="1"/>
</dbReference>
<keyword evidence="3" id="KW-1185">Reference proteome</keyword>
<dbReference type="Gene3D" id="1.10.30.50">
    <property type="match status" value="1"/>
</dbReference>
<dbReference type="STRING" id="198092.SAMN02745194_03851"/>
<dbReference type="CDD" id="cd00085">
    <property type="entry name" value="HNHc"/>
    <property type="match status" value="1"/>
</dbReference>
<keyword evidence="2" id="KW-0540">Nuclease</keyword>
<dbReference type="Proteomes" id="UP000184387">
    <property type="component" value="Unassembled WGS sequence"/>
</dbReference>
<keyword evidence="2" id="KW-0378">Hydrolase</keyword>
<reference evidence="2 3" key="1">
    <citation type="submission" date="2016-11" db="EMBL/GenBank/DDBJ databases">
        <authorList>
            <person name="Jaros S."/>
            <person name="Januszkiewicz K."/>
            <person name="Wedrychowicz H."/>
        </authorList>
    </citation>
    <scope>NUCLEOTIDE SEQUENCE [LARGE SCALE GENOMIC DNA]</scope>
    <source>
        <strain evidence="2 3">DSM 14916</strain>
    </source>
</reference>